<dbReference type="Proteomes" id="UP001216595">
    <property type="component" value="Unassembled WGS sequence"/>
</dbReference>
<comment type="caution">
    <text evidence="1">The sequence shown here is derived from an EMBL/GenBank/DDBJ whole genome shotgun (WGS) entry which is preliminary data.</text>
</comment>
<evidence type="ECO:0000313" key="2">
    <source>
        <dbReference type="Proteomes" id="UP001216595"/>
    </source>
</evidence>
<dbReference type="EMBL" id="JAQQKW010000010">
    <property type="protein sequence ID" value="MDC7695592.1"/>
    <property type="molecule type" value="Genomic_DNA"/>
</dbReference>
<name>A0ABT5II04_9CAUL</name>
<organism evidence="1 2">
    <name type="scientific">Asticcacaulis currens</name>
    <dbReference type="NCBI Taxonomy" id="2984210"/>
    <lineage>
        <taxon>Bacteria</taxon>
        <taxon>Pseudomonadati</taxon>
        <taxon>Pseudomonadota</taxon>
        <taxon>Alphaproteobacteria</taxon>
        <taxon>Caulobacterales</taxon>
        <taxon>Caulobacteraceae</taxon>
        <taxon>Asticcacaulis</taxon>
    </lineage>
</organism>
<accession>A0ABT5II04</accession>
<protein>
    <submittedName>
        <fullName evidence="1">Uncharacterized protein</fullName>
    </submittedName>
</protein>
<keyword evidence="2" id="KW-1185">Reference proteome</keyword>
<sequence>MEQSEAENPTPDATQIAISTIKGVLETNPDFKTVGVLTAKIGDDFKLKHPDGSTFKAIFPELTISRFIKEHMSEYADLVPSADNPVRIHVRSKSAQPPERLEPRATAYLRGDNLRLPKKLFKLRSFLSTLSEEERASFKLDGNMILSLMRDEA</sequence>
<gene>
    <name evidence="1" type="ORF">PQU94_15045</name>
</gene>
<reference evidence="1 2" key="1">
    <citation type="submission" date="2023-01" db="EMBL/GenBank/DDBJ databases">
        <title>Novel species of the genus Asticcacaulis isolated from rivers.</title>
        <authorList>
            <person name="Lu H."/>
        </authorList>
    </citation>
    <scope>NUCLEOTIDE SEQUENCE [LARGE SCALE GENOMIC DNA]</scope>
    <source>
        <strain evidence="1 2">DXS10W</strain>
    </source>
</reference>
<dbReference type="RefSeq" id="WP_272742253.1">
    <property type="nucleotide sequence ID" value="NZ_JAQQKW010000010.1"/>
</dbReference>
<evidence type="ECO:0000313" key="1">
    <source>
        <dbReference type="EMBL" id="MDC7695592.1"/>
    </source>
</evidence>
<proteinExistence type="predicted"/>